<evidence type="ECO:0000313" key="2">
    <source>
        <dbReference type="Proteomes" id="UP001060085"/>
    </source>
</evidence>
<proteinExistence type="predicted"/>
<name>A0ACB9ZW86_CATRO</name>
<reference evidence="2" key="1">
    <citation type="journal article" date="2023" name="Nat. Plants">
        <title>Single-cell RNA sequencing provides a high-resolution roadmap for understanding the multicellular compartmentation of specialized metabolism.</title>
        <authorList>
            <person name="Sun S."/>
            <person name="Shen X."/>
            <person name="Li Y."/>
            <person name="Li Y."/>
            <person name="Wang S."/>
            <person name="Li R."/>
            <person name="Zhang H."/>
            <person name="Shen G."/>
            <person name="Guo B."/>
            <person name="Wei J."/>
            <person name="Xu J."/>
            <person name="St-Pierre B."/>
            <person name="Chen S."/>
            <person name="Sun C."/>
        </authorList>
    </citation>
    <scope>NUCLEOTIDE SEQUENCE [LARGE SCALE GENOMIC DNA]</scope>
</reference>
<keyword evidence="2" id="KW-1185">Reference proteome</keyword>
<gene>
    <name evidence="1" type="ORF">M9H77_29702</name>
</gene>
<organism evidence="1 2">
    <name type="scientific">Catharanthus roseus</name>
    <name type="common">Madagascar periwinkle</name>
    <name type="synonym">Vinca rosea</name>
    <dbReference type="NCBI Taxonomy" id="4058"/>
    <lineage>
        <taxon>Eukaryota</taxon>
        <taxon>Viridiplantae</taxon>
        <taxon>Streptophyta</taxon>
        <taxon>Embryophyta</taxon>
        <taxon>Tracheophyta</taxon>
        <taxon>Spermatophyta</taxon>
        <taxon>Magnoliopsida</taxon>
        <taxon>eudicotyledons</taxon>
        <taxon>Gunneridae</taxon>
        <taxon>Pentapetalae</taxon>
        <taxon>asterids</taxon>
        <taxon>lamiids</taxon>
        <taxon>Gentianales</taxon>
        <taxon>Apocynaceae</taxon>
        <taxon>Rauvolfioideae</taxon>
        <taxon>Vinceae</taxon>
        <taxon>Catharanthinae</taxon>
        <taxon>Catharanthus</taxon>
    </lineage>
</organism>
<evidence type="ECO:0000313" key="1">
    <source>
        <dbReference type="EMBL" id="KAI5652515.1"/>
    </source>
</evidence>
<protein>
    <submittedName>
        <fullName evidence="1">Uncharacterized protein</fullName>
    </submittedName>
</protein>
<sequence>MGKELSVASEDTSLSLSLNSFLYYHEFSFKELKLFLELYASYVTLVGNVIVNPFTCNLAFGIDHMLKCSSPCAYLEKQLLVSVARTKPSYHDLELLNDNLFLDLFVANFSSSCASMWSKIHIFFGSFVESGYDERISRSSWTLYSDFHAKFKREVVGNCDVGPLVHDSHLSGELDIDVKTYFKELQNNETEIEWNSEDCANDDIDEDSIDENDEDFDT</sequence>
<accession>A0ACB9ZW86</accession>
<dbReference type="EMBL" id="CM044707">
    <property type="protein sequence ID" value="KAI5652515.1"/>
    <property type="molecule type" value="Genomic_DNA"/>
</dbReference>
<comment type="caution">
    <text evidence="1">The sequence shown here is derived from an EMBL/GenBank/DDBJ whole genome shotgun (WGS) entry which is preliminary data.</text>
</comment>
<dbReference type="Proteomes" id="UP001060085">
    <property type="component" value="Linkage Group LG07"/>
</dbReference>